<dbReference type="CDD" id="cd08241">
    <property type="entry name" value="QOR1"/>
    <property type="match status" value="1"/>
</dbReference>
<dbReference type="InterPro" id="IPR013154">
    <property type="entry name" value="ADH-like_N"/>
</dbReference>
<protein>
    <submittedName>
        <fullName evidence="2">NADPH:quinone oxidoreductase family protein</fullName>
    </submittedName>
</protein>
<comment type="caution">
    <text evidence="2">The sequence shown here is derived from an EMBL/GenBank/DDBJ whole genome shotgun (WGS) entry which is preliminary data.</text>
</comment>
<dbReference type="Proteomes" id="UP000763802">
    <property type="component" value="Unassembled WGS sequence"/>
</dbReference>
<reference evidence="2 3" key="1">
    <citation type="submission" date="2021-05" db="EMBL/GenBank/DDBJ databases">
        <title>Draft genomes of marine bacteria isolated from model chitin particles.</title>
        <authorList>
            <person name="Datta M.S."/>
            <person name="Schwartzman J.A."/>
            <person name="Cordero O."/>
        </authorList>
    </citation>
    <scope>NUCLEOTIDE SEQUENCE [LARGE SCALE GENOMIC DNA]</scope>
    <source>
        <strain evidence="2 3">4E07</strain>
    </source>
</reference>
<proteinExistence type="predicted"/>
<evidence type="ECO:0000313" key="2">
    <source>
        <dbReference type="EMBL" id="MBT3139501.1"/>
    </source>
</evidence>
<dbReference type="InterPro" id="IPR013149">
    <property type="entry name" value="ADH-like_C"/>
</dbReference>
<dbReference type="EMBL" id="JAHHDY010000001">
    <property type="protein sequence ID" value="MBT3139501.1"/>
    <property type="molecule type" value="Genomic_DNA"/>
</dbReference>
<dbReference type="Gene3D" id="3.40.50.720">
    <property type="entry name" value="NAD(P)-binding Rossmann-like Domain"/>
    <property type="match status" value="1"/>
</dbReference>
<keyword evidence="3" id="KW-1185">Reference proteome</keyword>
<name>A0ABS5WL83_9RHOB</name>
<sequence length="327" mass="35395">MKAVICKSFGDLNQVAYGDFPDPVCGPNDVLIKVRVATVSYMDWLMTDGRYQLRPDLPYVPGTDAAGVVQEVGREVNRFKPGDRVACSTWHGAYAELMAAPEGACSQVPDNVPDLDAANVIYAYGTAHYGLIERAKLTAGETLLVTGATGGVGLAALEIGKLLGARIIAGVGSDEKRDLAKLYGADAVINYRSEDVRGRIKELTDGQGIDVCFELIGGELFETMARSMNWNGRLLPIGFASGEIPSLKMNLPLVKNFSIVGSPVGPWWERCRAEAIKANDELFQWLSEGKIHPKTDSVMPFKDATKAMRLLQNREVKGRIALSVSAS</sequence>
<dbReference type="SUPFAM" id="SSF51735">
    <property type="entry name" value="NAD(P)-binding Rossmann-fold domains"/>
    <property type="match status" value="1"/>
</dbReference>
<accession>A0ABS5WL83</accession>
<dbReference type="Pfam" id="PF00107">
    <property type="entry name" value="ADH_zinc_N"/>
    <property type="match status" value="1"/>
</dbReference>
<dbReference type="InterPro" id="IPR020843">
    <property type="entry name" value="ER"/>
</dbReference>
<dbReference type="PANTHER" id="PTHR43677">
    <property type="entry name" value="SHORT-CHAIN DEHYDROGENASE/REDUCTASE"/>
    <property type="match status" value="1"/>
</dbReference>
<evidence type="ECO:0000259" key="1">
    <source>
        <dbReference type="SMART" id="SM00829"/>
    </source>
</evidence>
<dbReference type="Pfam" id="PF08240">
    <property type="entry name" value="ADH_N"/>
    <property type="match status" value="1"/>
</dbReference>
<evidence type="ECO:0000313" key="3">
    <source>
        <dbReference type="Proteomes" id="UP000763802"/>
    </source>
</evidence>
<dbReference type="SMART" id="SM00829">
    <property type="entry name" value="PKS_ER"/>
    <property type="match status" value="1"/>
</dbReference>
<dbReference type="PANTHER" id="PTHR43677:SF4">
    <property type="entry name" value="QUINONE OXIDOREDUCTASE-LIKE PROTEIN 2"/>
    <property type="match status" value="1"/>
</dbReference>
<feature type="domain" description="Enoyl reductase (ER)" evidence="1">
    <location>
        <begin position="10"/>
        <end position="322"/>
    </location>
</feature>
<dbReference type="RefSeq" id="WP_215193483.1">
    <property type="nucleotide sequence ID" value="NZ_JAHHDY010000001.1"/>
</dbReference>
<dbReference type="InterPro" id="IPR036291">
    <property type="entry name" value="NAD(P)-bd_dom_sf"/>
</dbReference>
<gene>
    <name evidence="2" type="ORF">KL867_00400</name>
</gene>
<organism evidence="2 3">
    <name type="scientific">Falsiruegeria litorea</name>
    <dbReference type="NCBI Taxonomy" id="1280831"/>
    <lineage>
        <taxon>Bacteria</taxon>
        <taxon>Pseudomonadati</taxon>
        <taxon>Pseudomonadota</taxon>
        <taxon>Alphaproteobacteria</taxon>
        <taxon>Rhodobacterales</taxon>
        <taxon>Roseobacteraceae</taxon>
        <taxon>Falsiruegeria</taxon>
    </lineage>
</organism>
<dbReference type="InterPro" id="IPR051397">
    <property type="entry name" value="Zn-ADH-like_protein"/>
</dbReference>
<dbReference type="InterPro" id="IPR011032">
    <property type="entry name" value="GroES-like_sf"/>
</dbReference>
<dbReference type="SUPFAM" id="SSF50129">
    <property type="entry name" value="GroES-like"/>
    <property type="match status" value="1"/>
</dbReference>
<dbReference type="Gene3D" id="3.90.180.10">
    <property type="entry name" value="Medium-chain alcohol dehydrogenases, catalytic domain"/>
    <property type="match status" value="1"/>
</dbReference>